<dbReference type="RefSeq" id="WP_377046698.1">
    <property type="nucleotide sequence ID" value="NZ_JBHLUN010000024.1"/>
</dbReference>
<gene>
    <name evidence="1" type="ORF">ACFFGY_22085</name>
</gene>
<name>A0ABV6JZ27_9PROT</name>
<dbReference type="EMBL" id="JBHLUN010000024">
    <property type="protein sequence ID" value="MFC0410943.1"/>
    <property type="molecule type" value="Genomic_DNA"/>
</dbReference>
<reference evidence="1 2" key="1">
    <citation type="submission" date="2024-09" db="EMBL/GenBank/DDBJ databases">
        <authorList>
            <person name="Sun Q."/>
            <person name="Mori K."/>
        </authorList>
    </citation>
    <scope>NUCLEOTIDE SEQUENCE [LARGE SCALE GENOMIC DNA]</scope>
    <source>
        <strain evidence="1 2">TBRC 5777</strain>
    </source>
</reference>
<keyword evidence="2" id="KW-1185">Reference proteome</keyword>
<sequence>MADDSKADAPAKPIIFAIIDIASGKQVGEQTCDANLAPVLLDGQRAEILTPKAAAKAPAPTPEASGS</sequence>
<evidence type="ECO:0000313" key="1">
    <source>
        <dbReference type="EMBL" id="MFC0410943.1"/>
    </source>
</evidence>
<dbReference type="Proteomes" id="UP001589865">
    <property type="component" value="Unassembled WGS sequence"/>
</dbReference>
<protein>
    <submittedName>
        <fullName evidence="1">Uncharacterized protein</fullName>
    </submittedName>
</protein>
<evidence type="ECO:0000313" key="2">
    <source>
        <dbReference type="Proteomes" id="UP001589865"/>
    </source>
</evidence>
<proteinExistence type="predicted"/>
<organism evidence="1 2">
    <name type="scientific">Roseomonas elaeocarpi</name>
    <dbReference type="NCBI Taxonomy" id="907779"/>
    <lineage>
        <taxon>Bacteria</taxon>
        <taxon>Pseudomonadati</taxon>
        <taxon>Pseudomonadota</taxon>
        <taxon>Alphaproteobacteria</taxon>
        <taxon>Acetobacterales</taxon>
        <taxon>Roseomonadaceae</taxon>
        <taxon>Roseomonas</taxon>
    </lineage>
</organism>
<comment type="caution">
    <text evidence="1">The sequence shown here is derived from an EMBL/GenBank/DDBJ whole genome shotgun (WGS) entry which is preliminary data.</text>
</comment>
<accession>A0ABV6JZ27</accession>